<sequence>MPRSLLADKMFESFFRSCCQAPAPTIDQRLLGGFWSTVAIDNNERILNMLTGEIGKTNGKPQVVHCPSIGCDAVPPIIPRPIVVRSSSSMIAALLSLTVTHRPRKGVDQDWNTLLQRLWHYTVAYAQKPDIRLDTICHFG</sequence>
<keyword evidence="2" id="KW-1185">Reference proteome</keyword>
<proteinExistence type="predicted"/>
<evidence type="ECO:0000313" key="1">
    <source>
        <dbReference type="EMBL" id="KAF9059007.1"/>
    </source>
</evidence>
<dbReference type="Proteomes" id="UP000772434">
    <property type="component" value="Unassembled WGS sequence"/>
</dbReference>
<comment type="caution">
    <text evidence="1">The sequence shown here is derived from an EMBL/GenBank/DDBJ whole genome shotgun (WGS) entry which is preliminary data.</text>
</comment>
<name>A0A9P5PA26_9AGAR</name>
<reference evidence="1" key="1">
    <citation type="submission" date="2020-11" db="EMBL/GenBank/DDBJ databases">
        <authorList>
            <consortium name="DOE Joint Genome Institute"/>
            <person name="Ahrendt S."/>
            <person name="Riley R."/>
            <person name="Andreopoulos W."/>
            <person name="Labutti K."/>
            <person name="Pangilinan J."/>
            <person name="Ruiz-Duenas F.J."/>
            <person name="Barrasa J.M."/>
            <person name="Sanchez-Garcia M."/>
            <person name="Camarero S."/>
            <person name="Miyauchi S."/>
            <person name="Serrano A."/>
            <person name="Linde D."/>
            <person name="Babiker R."/>
            <person name="Drula E."/>
            <person name="Ayuso-Fernandez I."/>
            <person name="Pacheco R."/>
            <person name="Padilla G."/>
            <person name="Ferreira P."/>
            <person name="Barriuso J."/>
            <person name="Kellner H."/>
            <person name="Castanera R."/>
            <person name="Alfaro M."/>
            <person name="Ramirez L."/>
            <person name="Pisabarro A.G."/>
            <person name="Kuo A."/>
            <person name="Tritt A."/>
            <person name="Lipzen A."/>
            <person name="He G."/>
            <person name="Yan M."/>
            <person name="Ng V."/>
            <person name="Cullen D."/>
            <person name="Martin F."/>
            <person name="Rosso M.-N."/>
            <person name="Henrissat B."/>
            <person name="Hibbett D."/>
            <person name="Martinez A.T."/>
            <person name="Grigoriev I.V."/>
        </authorList>
    </citation>
    <scope>NUCLEOTIDE SEQUENCE</scope>
    <source>
        <strain evidence="1">AH 40177</strain>
    </source>
</reference>
<gene>
    <name evidence="1" type="ORF">BDP27DRAFT_1342339</name>
</gene>
<organism evidence="1 2">
    <name type="scientific">Rhodocollybia butyracea</name>
    <dbReference type="NCBI Taxonomy" id="206335"/>
    <lineage>
        <taxon>Eukaryota</taxon>
        <taxon>Fungi</taxon>
        <taxon>Dikarya</taxon>
        <taxon>Basidiomycota</taxon>
        <taxon>Agaricomycotina</taxon>
        <taxon>Agaricomycetes</taxon>
        <taxon>Agaricomycetidae</taxon>
        <taxon>Agaricales</taxon>
        <taxon>Marasmiineae</taxon>
        <taxon>Omphalotaceae</taxon>
        <taxon>Rhodocollybia</taxon>
    </lineage>
</organism>
<evidence type="ECO:0000313" key="2">
    <source>
        <dbReference type="Proteomes" id="UP000772434"/>
    </source>
</evidence>
<dbReference type="AlphaFoldDB" id="A0A9P5PA26"/>
<dbReference type="EMBL" id="JADNRY010000333">
    <property type="protein sequence ID" value="KAF9059007.1"/>
    <property type="molecule type" value="Genomic_DNA"/>
</dbReference>
<protein>
    <submittedName>
        <fullName evidence="1">Uncharacterized protein</fullName>
    </submittedName>
</protein>
<accession>A0A9P5PA26</accession>